<reference evidence="3 4" key="1">
    <citation type="submission" date="2023-04" db="EMBL/GenBank/DDBJ databases">
        <title>Streptomyces chengmaiensis sp. nov. isolated from the stem of mangrove plant in Hainan.</title>
        <authorList>
            <person name="Huang X."/>
            <person name="Zhou S."/>
            <person name="Chu X."/>
            <person name="Xie Y."/>
            <person name="Lin Y."/>
        </authorList>
    </citation>
    <scope>NUCLEOTIDE SEQUENCE [LARGE SCALE GENOMIC DNA]</scope>
    <source>
        <strain evidence="3 4">HNM0663</strain>
    </source>
</reference>
<dbReference type="InterPro" id="IPR036390">
    <property type="entry name" value="WH_DNA-bd_sf"/>
</dbReference>
<gene>
    <name evidence="3" type="ORF">QCN29_26050</name>
</gene>
<evidence type="ECO:0000313" key="3">
    <source>
        <dbReference type="EMBL" id="MDH2392183.1"/>
    </source>
</evidence>
<dbReference type="Pfam" id="PF12802">
    <property type="entry name" value="MarR_2"/>
    <property type="match status" value="1"/>
</dbReference>
<dbReference type="Proteomes" id="UP001223144">
    <property type="component" value="Unassembled WGS sequence"/>
</dbReference>
<feature type="region of interest" description="Disordered" evidence="1">
    <location>
        <begin position="335"/>
        <end position="376"/>
    </location>
</feature>
<sequence>MTLRIHFTAEDLARTRIAEAPRPLLELSTAIRLLQERRYPVRFDAWRRAAIGALRPETRRLFALIPSVGWSADFLTPAEPGDADTLFDRVRATPEAQVHDSLAEWAEHRETVPSWARSLTTDRRLRQELIDTLEETNRRLVAPYWPQIASLAGADRALRIRHLAEGGMELALSLLNPPLIRWRPPVLELTMASGIDGDLCLDGHGLLLIPSLFGTRFPAVNDTARPQPWVTYPIRADDHALLPPTATAAALSAAPSSLSALLGRTRATVLWVIADHPGSTTTELAERAGISLASASEHATVLRSANLISTTRHRNTALHTATAAGLTLLSSASAGPAGAAGPVLAGPAGAAGAAGPARPARPAGPAESPPPSVRSK</sequence>
<evidence type="ECO:0000313" key="4">
    <source>
        <dbReference type="Proteomes" id="UP001223144"/>
    </source>
</evidence>
<dbReference type="InterPro" id="IPR051011">
    <property type="entry name" value="Metal_resp_trans_reg"/>
</dbReference>
<keyword evidence="4" id="KW-1185">Reference proteome</keyword>
<dbReference type="RefSeq" id="WP_279931195.1">
    <property type="nucleotide sequence ID" value="NZ_JARWBG010000037.1"/>
</dbReference>
<protein>
    <submittedName>
        <fullName evidence="3">Helix-turn-helix domain-containing protein</fullName>
    </submittedName>
</protein>
<proteinExistence type="predicted"/>
<accession>A0ABT6HTY3</accession>
<dbReference type="InterPro" id="IPR011991">
    <property type="entry name" value="ArsR-like_HTH"/>
</dbReference>
<comment type="caution">
    <text evidence="3">The sequence shown here is derived from an EMBL/GenBank/DDBJ whole genome shotgun (WGS) entry which is preliminary data.</text>
</comment>
<name>A0ABT6HTY3_9ACTN</name>
<dbReference type="EMBL" id="JARWBG010000037">
    <property type="protein sequence ID" value="MDH2392183.1"/>
    <property type="molecule type" value="Genomic_DNA"/>
</dbReference>
<dbReference type="PANTHER" id="PTHR43132:SF8">
    <property type="entry name" value="HTH-TYPE TRANSCRIPTIONAL REGULATOR KMTR"/>
    <property type="match status" value="1"/>
</dbReference>
<dbReference type="CDD" id="cd00090">
    <property type="entry name" value="HTH_ARSR"/>
    <property type="match status" value="1"/>
</dbReference>
<evidence type="ECO:0000256" key="1">
    <source>
        <dbReference type="SAM" id="MobiDB-lite"/>
    </source>
</evidence>
<dbReference type="InterPro" id="IPR036388">
    <property type="entry name" value="WH-like_DNA-bd_sf"/>
</dbReference>
<dbReference type="SUPFAM" id="SSF46785">
    <property type="entry name" value="Winged helix' DNA-binding domain"/>
    <property type="match status" value="1"/>
</dbReference>
<dbReference type="PANTHER" id="PTHR43132">
    <property type="entry name" value="ARSENICAL RESISTANCE OPERON REPRESSOR ARSR-RELATED"/>
    <property type="match status" value="1"/>
</dbReference>
<dbReference type="Gene3D" id="1.10.10.10">
    <property type="entry name" value="Winged helix-like DNA-binding domain superfamily/Winged helix DNA-binding domain"/>
    <property type="match status" value="1"/>
</dbReference>
<dbReference type="InterPro" id="IPR000835">
    <property type="entry name" value="HTH_MarR-typ"/>
</dbReference>
<feature type="compositionally biased region" description="Low complexity" evidence="1">
    <location>
        <begin position="335"/>
        <end position="366"/>
    </location>
</feature>
<feature type="compositionally biased region" description="Pro residues" evidence="1">
    <location>
        <begin position="367"/>
        <end position="376"/>
    </location>
</feature>
<organism evidence="3 4">
    <name type="scientific">Streptomyces chengmaiensis</name>
    <dbReference type="NCBI Taxonomy" id="3040919"/>
    <lineage>
        <taxon>Bacteria</taxon>
        <taxon>Bacillati</taxon>
        <taxon>Actinomycetota</taxon>
        <taxon>Actinomycetes</taxon>
        <taxon>Kitasatosporales</taxon>
        <taxon>Streptomycetaceae</taxon>
        <taxon>Streptomyces</taxon>
    </lineage>
</organism>
<feature type="domain" description="HTH marR-type" evidence="2">
    <location>
        <begin position="263"/>
        <end position="314"/>
    </location>
</feature>
<evidence type="ECO:0000259" key="2">
    <source>
        <dbReference type="Pfam" id="PF12802"/>
    </source>
</evidence>